<dbReference type="SUPFAM" id="SSF82866">
    <property type="entry name" value="Multidrug efflux transporter AcrB transmembrane domain"/>
    <property type="match status" value="2"/>
</dbReference>
<dbReference type="InterPro" id="IPR004764">
    <property type="entry name" value="MdtF-like"/>
</dbReference>
<keyword evidence="8 9" id="KW-0472">Membrane</keyword>
<dbReference type="RefSeq" id="WP_008862247.1">
    <property type="nucleotide sequence ID" value="NZ_JH815204.1"/>
</dbReference>
<evidence type="ECO:0000256" key="6">
    <source>
        <dbReference type="ARBA" id="ARBA00022692"/>
    </source>
</evidence>
<dbReference type="eggNOG" id="COG0841">
    <property type="taxonomic scope" value="Bacteria"/>
</dbReference>
<organism evidence="11 12">
    <name type="scientific">Barnesiella intestinihominis YIT 11860</name>
    <dbReference type="NCBI Taxonomy" id="742726"/>
    <lineage>
        <taxon>Bacteria</taxon>
        <taxon>Pseudomonadati</taxon>
        <taxon>Bacteroidota</taxon>
        <taxon>Bacteroidia</taxon>
        <taxon>Bacteroidales</taxon>
        <taxon>Barnesiellaceae</taxon>
        <taxon>Barnesiella</taxon>
    </lineage>
</organism>
<dbReference type="PATRIC" id="fig|742726.3.peg.1876"/>
<keyword evidence="6 9" id="KW-0812">Transmembrane</keyword>
<feature type="transmembrane region" description="Helical" evidence="9">
    <location>
        <begin position="536"/>
        <end position="554"/>
    </location>
</feature>
<dbReference type="NCBIfam" id="TIGR00915">
    <property type="entry name" value="2A0602"/>
    <property type="match status" value="1"/>
</dbReference>
<dbReference type="GO" id="GO:0005886">
    <property type="term" value="C:plasma membrane"/>
    <property type="evidence" value="ECO:0007669"/>
    <property type="project" value="UniProtKB-SubCell"/>
</dbReference>
<evidence type="ECO:0000256" key="5">
    <source>
        <dbReference type="ARBA" id="ARBA00022519"/>
    </source>
</evidence>
<feature type="transmembrane region" description="Helical" evidence="9">
    <location>
        <begin position="436"/>
        <end position="460"/>
    </location>
</feature>
<feature type="transmembrane region" description="Helical" evidence="9">
    <location>
        <begin position="997"/>
        <end position="1022"/>
    </location>
</feature>
<dbReference type="AlphaFoldDB" id="K0X898"/>
<evidence type="ECO:0000313" key="12">
    <source>
        <dbReference type="Proteomes" id="UP000006044"/>
    </source>
</evidence>
<dbReference type="GO" id="GO:0042910">
    <property type="term" value="F:xenobiotic transmembrane transporter activity"/>
    <property type="evidence" value="ECO:0007669"/>
    <property type="project" value="TreeGrafter"/>
</dbReference>
<evidence type="ECO:0000256" key="2">
    <source>
        <dbReference type="ARBA" id="ARBA00010942"/>
    </source>
</evidence>
<evidence type="ECO:0000256" key="4">
    <source>
        <dbReference type="ARBA" id="ARBA00022475"/>
    </source>
</evidence>
<keyword evidence="12" id="KW-1185">Reference proteome</keyword>
<dbReference type="SUPFAM" id="SSF82714">
    <property type="entry name" value="Multidrug efflux transporter AcrB TolC docking domain, DN and DC subdomains"/>
    <property type="match status" value="2"/>
</dbReference>
<comment type="subcellular location">
    <subcellularLocation>
        <location evidence="1">Cell inner membrane</location>
        <topology evidence="1">Multi-pass membrane protein</topology>
    </subcellularLocation>
</comment>
<evidence type="ECO:0000256" key="3">
    <source>
        <dbReference type="ARBA" id="ARBA00022448"/>
    </source>
</evidence>
<dbReference type="Gene3D" id="1.20.1640.10">
    <property type="entry name" value="Multidrug efflux transporter AcrB transmembrane domain"/>
    <property type="match status" value="2"/>
</dbReference>
<dbReference type="PANTHER" id="PTHR32063:SF11">
    <property type="entry name" value="CATION OR DRUG EFFLUX SYSTEM PROTEIN"/>
    <property type="match status" value="1"/>
</dbReference>
<dbReference type="PANTHER" id="PTHR32063">
    <property type="match status" value="1"/>
</dbReference>
<dbReference type="GeneID" id="77849025"/>
<dbReference type="STRING" id="742726.HMPREF9448_01788"/>
<dbReference type="InterPro" id="IPR000731">
    <property type="entry name" value="SSD"/>
</dbReference>
<dbReference type="GO" id="GO:0009636">
    <property type="term" value="P:response to toxic substance"/>
    <property type="evidence" value="ECO:0007669"/>
    <property type="project" value="UniProtKB-ARBA"/>
</dbReference>
<dbReference type="SUPFAM" id="SSF82693">
    <property type="entry name" value="Multidrug efflux transporter AcrB pore domain, PN1, PN2, PC1 and PC2 subdomains"/>
    <property type="match status" value="4"/>
</dbReference>
<dbReference type="GO" id="GO:0015562">
    <property type="term" value="F:efflux transmembrane transporter activity"/>
    <property type="evidence" value="ECO:0007669"/>
    <property type="project" value="InterPro"/>
</dbReference>
<proteinExistence type="inferred from homology"/>
<feature type="domain" description="SSD" evidence="10">
    <location>
        <begin position="372"/>
        <end position="497"/>
    </location>
</feature>
<dbReference type="Proteomes" id="UP000006044">
    <property type="component" value="Unassembled WGS sequence"/>
</dbReference>
<dbReference type="FunFam" id="1.20.1640.10:FF:000001">
    <property type="entry name" value="Efflux pump membrane transporter"/>
    <property type="match status" value="1"/>
</dbReference>
<reference evidence="11 12" key="1">
    <citation type="submission" date="2012-08" db="EMBL/GenBank/DDBJ databases">
        <title>The Genome Sequence of Barnesiella intestinihominis YIT 11860.</title>
        <authorList>
            <consortium name="The Broad Institute Genome Sequencing Platform"/>
            <person name="Earl A."/>
            <person name="Ward D."/>
            <person name="Feldgarden M."/>
            <person name="Gevers D."/>
            <person name="Morotomi M."/>
            <person name="Walker B."/>
            <person name="Young S.K."/>
            <person name="Zeng Q."/>
            <person name="Gargeya S."/>
            <person name="Fitzgerald M."/>
            <person name="Haas B."/>
            <person name="Abouelleil A."/>
            <person name="Alvarado L."/>
            <person name="Arachchi H.M."/>
            <person name="Berlin A.M."/>
            <person name="Chapman S.B."/>
            <person name="Goldberg J."/>
            <person name="Griggs A."/>
            <person name="Gujja S."/>
            <person name="Hansen M."/>
            <person name="Howarth C."/>
            <person name="Imamovic A."/>
            <person name="Larimer J."/>
            <person name="McCowen C."/>
            <person name="Montmayeur A."/>
            <person name="Murphy C."/>
            <person name="Neiman D."/>
            <person name="Pearson M."/>
            <person name="Priest M."/>
            <person name="Roberts A."/>
            <person name="Saif S."/>
            <person name="Shea T."/>
            <person name="Sisk P."/>
            <person name="Sykes S."/>
            <person name="Wortman J."/>
            <person name="Nusbaum C."/>
            <person name="Birren B."/>
        </authorList>
    </citation>
    <scope>NUCLEOTIDE SEQUENCE [LARGE SCALE GENOMIC DNA]</scope>
    <source>
        <strain evidence="11 12">YIT 11860</strain>
    </source>
</reference>
<evidence type="ECO:0000259" key="10">
    <source>
        <dbReference type="PROSITE" id="PS50156"/>
    </source>
</evidence>
<dbReference type="PRINTS" id="PR00702">
    <property type="entry name" value="ACRIFLAVINRP"/>
</dbReference>
<dbReference type="EMBL" id="ADLE01000011">
    <property type="protein sequence ID" value="EJZ63949.1"/>
    <property type="molecule type" value="Genomic_DNA"/>
</dbReference>
<feature type="transmembrane region" description="Helical" evidence="9">
    <location>
        <begin position="342"/>
        <end position="361"/>
    </location>
</feature>
<sequence length="1050" mass="113866">MISKFFINRPIFATVIAIVMVLVGLVTIYTLPVAQFPDITPPTVQVTAVYPGASAETVAKTVGVPIEEQVNGVDGMIYMSSSSSSSGQYTLTVTFEVGTDIDMATVLVQNRVNIAQGNLPEAVIQQGIITKKQSTNIVMFLALESDNPLYNSLYLSNYAKLNITDELSRLPGVGGVTVFGADNYSMRIWLDPELMRIRSLTPADVYSAIQAQNMEVSAGSVGQPPTDTDEAFQFTLVSKGRLSTPEEFGRIIIKSLPGGEYLRLRDIATIDLGSATYHTTSTINGKETAAIAIYQLPGSNSLDVAKAVKAKMMDLSRYFPNDVRYKVVLDTTQFVSASIDEVLVTFVETSLIVMLVILIFLQNFRAMIIPSLTIPVSLIATFAVMKLMGFSINTLTLFGLVLAIAIVVDDAIVVVENSTRLIDTGKYSRKEAVEKAMEEITSPVIGVVLVLLAVFIPTAFIGGITGELYKQFALTIAVATVFSGFNSLTFTPALCALFLQPTREPSFFLYKWFNKGYGATLNGYVKVIGSMLRKPLVSLSAFIVLALVAFYGFAKWPTSFIPQEDQGYFIVSVQLPNAASMERTRKVCDDLNRIIQSYPEVENALNIVGFSALQGGSSSNSATFFVVLKPWDDRKGKEHSVFNVVERLNRDASVLQEAIVFAVNPPAISGLGVSGGLEMQLEDRSNLGAGELESAANALIGNIGSEPALMQINSMFQGNTPQYALNIDRDKVEMQGLTLSSVFSALSYYMGSAYVNDFVEFGRIYQVKLGAQAGARAHIDDVMKLSVRNRDGNMVPFSSFTQVEETMGLNLVSRYNMYSSAALTAIPAPGISSSEGMAAMERLVRNTLGTNFGYSWTGEAYQESQSGSTVGLIFGLAILIVILVLAAQYESWTNPIAVILSLPTAILGTVLGCIVMSLSISIYSQIGLILLIALSAKNAILIIEFAMDYRKQGESIRQSAMEAGRLRLRPILMTSFAFIFGVLPLMFATGAGAESRIALGTAVVFGMAMNTVLGTLFVPNFYELMETVQERWLSKVFKDSGEKGTTNSVD</sequence>
<feature type="transmembrane region" description="Helical" evidence="9">
    <location>
        <begin position="926"/>
        <end position="947"/>
    </location>
</feature>
<feature type="transmembrane region" description="Helical" evidence="9">
    <location>
        <begin position="472"/>
        <end position="499"/>
    </location>
</feature>
<dbReference type="Gene3D" id="3.30.70.1320">
    <property type="entry name" value="Multidrug efflux transporter AcrB pore domain like"/>
    <property type="match status" value="1"/>
</dbReference>
<dbReference type="FunFam" id="3.30.70.1430:FF:000001">
    <property type="entry name" value="Efflux pump membrane transporter"/>
    <property type="match status" value="1"/>
</dbReference>
<keyword evidence="7 9" id="KW-1133">Transmembrane helix</keyword>
<evidence type="ECO:0000256" key="1">
    <source>
        <dbReference type="ARBA" id="ARBA00004429"/>
    </source>
</evidence>
<dbReference type="Gene3D" id="3.30.2090.10">
    <property type="entry name" value="Multidrug efflux transporter AcrB TolC docking domain, DN and DC subdomains"/>
    <property type="match status" value="2"/>
</dbReference>
<dbReference type="HOGENOM" id="CLU_002755_1_2_10"/>
<feature type="transmembrane region" description="Helical" evidence="9">
    <location>
        <begin position="395"/>
        <end position="415"/>
    </location>
</feature>
<feature type="transmembrane region" description="Helical" evidence="9">
    <location>
        <begin position="368"/>
        <end position="389"/>
    </location>
</feature>
<feature type="transmembrane region" description="Helical" evidence="9">
    <location>
        <begin position="896"/>
        <end position="920"/>
    </location>
</feature>
<name>K0X898_9BACT</name>
<keyword evidence="4" id="KW-1003">Cell membrane</keyword>
<dbReference type="InterPro" id="IPR001036">
    <property type="entry name" value="Acrflvin-R"/>
</dbReference>
<dbReference type="Gene3D" id="3.30.70.1440">
    <property type="entry name" value="Multidrug efflux transporter AcrB pore domain"/>
    <property type="match status" value="1"/>
</dbReference>
<dbReference type="Pfam" id="PF00873">
    <property type="entry name" value="ACR_tran"/>
    <property type="match status" value="1"/>
</dbReference>
<dbReference type="InterPro" id="IPR027463">
    <property type="entry name" value="AcrB_DN_DC_subdom"/>
</dbReference>
<feature type="transmembrane region" description="Helical" evidence="9">
    <location>
        <begin position="870"/>
        <end position="889"/>
    </location>
</feature>
<protein>
    <submittedName>
        <fullName evidence="11">Hydrophobe/amphiphile efflux-1 (HAE1) family RND transporter</fullName>
    </submittedName>
</protein>
<comment type="similarity">
    <text evidence="2">Belongs to the resistance-nodulation-cell division (RND) (TC 2.A.6) family.</text>
</comment>
<feature type="transmembrane region" description="Helical" evidence="9">
    <location>
        <begin position="12"/>
        <end position="31"/>
    </location>
</feature>
<keyword evidence="5" id="KW-0997">Cell inner membrane</keyword>
<feature type="transmembrane region" description="Helical" evidence="9">
    <location>
        <begin position="968"/>
        <end position="991"/>
    </location>
</feature>
<keyword evidence="3" id="KW-0813">Transport</keyword>
<gene>
    <name evidence="11" type="ORF">HMPREF9448_01788</name>
</gene>
<evidence type="ECO:0000256" key="7">
    <source>
        <dbReference type="ARBA" id="ARBA00022989"/>
    </source>
</evidence>
<comment type="caution">
    <text evidence="11">The sequence shown here is derived from an EMBL/GenBank/DDBJ whole genome shotgun (WGS) entry which is preliminary data.</text>
</comment>
<dbReference type="PROSITE" id="PS50156">
    <property type="entry name" value="SSD"/>
    <property type="match status" value="1"/>
</dbReference>
<dbReference type="NCBIfam" id="NF000282">
    <property type="entry name" value="RND_permease_1"/>
    <property type="match status" value="1"/>
</dbReference>
<evidence type="ECO:0000256" key="9">
    <source>
        <dbReference type="SAM" id="Phobius"/>
    </source>
</evidence>
<evidence type="ECO:0000256" key="8">
    <source>
        <dbReference type="ARBA" id="ARBA00023136"/>
    </source>
</evidence>
<dbReference type="Gene3D" id="3.30.70.1430">
    <property type="entry name" value="Multidrug efflux transporter AcrB pore domain"/>
    <property type="match status" value="2"/>
</dbReference>
<accession>K0X898</accession>
<evidence type="ECO:0000313" key="11">
    <source>
        <dbReference type="EMBL" id="EJZ63949.1"/>
    </source>
</evidence>